<comment type="similarity">
    <text evidence="2">Belongs to the metallo-beta-lactamase superfamily.</text>
</comment>
<dbReference type="SMART" id="SM00849">
    <property type="entry name" value="Lactamase_B"/>
    <property type="match status" value="1"/>
</dbReference>
<evidence type="ECO:0000256" key="3">
    <source>
        <dbReference type="ARBA" id="ARBA00022723"/>
    </source>
</evidence>
<dbReference type="InterPro" id="IPR036866">
    <property type="entry name" value="RibonucZ/Hydroxyglut_hydro"/>
</dbReference>
<comment type="caution">
    <text evidence="7">The sequence shown here is derived from an EMBL/GenBank/DDBJ whole genome shotgun (WGS) entry which is preliminary data.</text>
</comment>
<dbReference type="PANTHER" id="PTHR42978">
    <property type="entry name" value="QUORUM-QUENCHING LACTONASE YTNP-RELATED-RELATED"/>
    <property type="match status" value="1"/>
</dbReference>
<keyword evidence="5" id="KW-0862">Zinc</keyword>
<dbReference type="Pfam" id="PF00753">
    <property type="entry name" value="Lactamase_B"/>
    <property type="match status" value="1"/>
</dbReference>
<comment type="cofactor">
    <cofactor evidence="1">
        <name>Zn(2+)</name>
        <dbReference type="ChEBI" id="CHEBI:29105"/>
    </cofactor>
</comment>
<protein>
    <submittedName>
        <fullName evidence="7">N-acyl homoserine lactonase family protein</fullName>
    </submittedName>
</protein>
<dbReference type="InterPro" id="IPR054889">
    <property type="entry name" value="AHLLactAttM"/>
</dbReference>
<keyword evidence="3" id="KW-0479">Metal-binding</keyword>
<dbReference type="GO" id="GO:0046872">
    <property type="term" value="F:metal ion binding"/>
    <property type="evidence" value="ECO:0007669"/>
    <property type="project" value="UniProtKB-KW"/>
</dbReference>
<gene>
    <name evidence="7" type="ORF">HY834_19840</name>
</gene>
<feature type="domain" description="Metallo-beta-lactamase" evidence="6">
    <location>
        <begin position="26"/>
        <end position="239"/>
    </location>
</feature>
<dbReference type="InterPro" id="IPR001279">
    <property type="entry name" value="Metallo-B-lactamas"/>
</dbReference>
<sequence length="256" mass="28763">MFQTGTLRTKTKYIKMNQGEEDFEIPVPWYLIKHPKGNVVIDGGNAAEVAYDPRGYWGAVVDAYVPIMERGEDCVTELRQIGIAPEDIRYVLQSHLHLDHSGAIGRFPRATYFVQREEYEYAQNPDWFAKGAYIRADIDRPGVDWKFLGGEYTDNYDLFGDGAVRMIFTPGHSPGHQSFLVNLPNTGPVLLAIDAAYTMDHWEERALPGLISSAVDTVRSVKKLRKIAEATGALVVTGHDPDSWTTLEKAPAHFYD</sequence>
<dbReference type="InterPro" id="IPR051013">
    <property type="entry name" value="MBL_superfamily_lactonases"/>
</dbReference>
<evidence type="ECO:0000256" key="5">
    <source>
        <dbReference type="ARBA" id="ARBA00022833"/>
    </source>
</evidence>
<evidence type="ECO:0000256" key="4">
    <source>
        <dbReference type="ARBA" id="ARBA00022801"/>
    </source>
</evidence>
<evidence type="ECO:0000259" key="6">
    <source>
        <dbReference type="SMART" id="SM00849"/>
    </source>
</evidence>
<dbReference type="NCBIfam" id="NF045700">
    <property type="entry name" value="AHLLactAttM"/>
    <property type="match status" value="1"/>
</dbReference>
<evidence type="ECO:0000313" key="7">
    <source>
        <dbReference type="EMBL" id="MBI4923992.1"/>
    </source>
</evidence>
<dbReference type="Proteomes" id="UP000782610">
    <property type="component" value="Unassembled WGS sequence"/>
</dbReference>
<dbReference type="Gene3D" id="3.60.15.10">
    <property type="entry name" value="Ribonuclease Z/Hydroxyacylglutathione hydrolase-like"/>
    <property type="match status" value="1"/>
</dbReference>
<dbReference type="PANTHER" id="PTHR42978:SF2">
    <property type="entry name" value="102 KBASES UNSTABLE REGION: FROM 1 TO 119443"/>
    <property type="match status" value="1"/>
</dbReference>
<keyword evidence="4" id="KW-0378">Hydrolase</keyword>
<dbReference type="AlphaFoldDB" id="A0A933P0U4"/>
<organism evidence="7 8">
    <name type="scientific">Devosia nanyangense</name>
    <dbReference type="NCBI Taxonomy" id="1228055"/>
    <lineage>
        <taxon>Bacteria</taxon>
        <taxon>Pseudomonadati</taxon>
        <taxon>Pseudomonadota</taxon>
        <taxon>Alphaproteobacteria</taxon>
        <taxon>Hyphomicrobiales</taxon>
        <taxon>Devosiaceae</taxon>
        <taxon>Devosia</taxon>
    </lineage>
</organism>
<dbReference type="EMBL" id="JACRAF010000066">
    <property type="protein sequence ID" value="MBI4923992.1"/>
    <property type="molecule type" value="Genomic_DNA"/>
</dbReference>
<name>A0A933P0U4_9HYPH</name>
<evidence type="ECO:0000256" key="1">
    <source>
        <dbReference type="ARBA" id="ARBA00001947"/>
    </source>
</evidence>
<proteinExistence type="inferred from homology"/>
<evidence type="ECO:0000256" key="2">
    <source>
        <dbReference type="ARBA" id="ARBA00007749"/>
    </source>
</evidence>
<dbReference type="SUPFAM" id="SSF56281">
    <property type="entry name" value="Metallo-hydrolase/oxidoreductase"/>
    <property type="match status" value="1"/>
</dbReference>
<dbReference type="GO" id="GO:0016787">
    <property type="term" value="F:hydrolase activity"/>
    <property type="evidence" value="ECO:0007669"/>
    <property type="project" value="UniProtKB-KW"/>
</dbReference>
<accession>A0A933P0U4</accession>
<reference evidence="7" key="1">
    <citation type="submission" date="2020-07" db="EMBL/GenBank/DDBJ databases">
        <title>Huge and variable diversity of episymbiotic CPR bacteria and DPANN archaea in groundwater ecosystems.</title>
        <authorList>
            <person name="He C.Y."/>
            <person name="Keren R."/>
            <person name="Whittaker M."/>
            <person name="Farag I.F."/>
            <person name="Doudna J."/>
            <person name="Cate J.H.D."/>
            <person name="Banfield J.F."/>
        </authorList>
    </citation>
    <scope>NUCLEOTIDE SEQUENCE</scope>
    <source>
        <strain evidence="7">NC_groundwater_1586_Pr3_B-0.1um_66_15</strain>
    </source>
</reference>
<dbReference type="CDD" id="cd07729">
    <property type="entry name" value="AHL_lactonase_MBL-fold"/>
    <property type="match status" value="1"/>
</dbReference>
<evidence type="ECO:0000313" key="8">
    <source>
        <dbReference type="Proteomes" id="UP000782610"/>
    </source>
</evidence>